<gene>
    <name evidence="3" type="ORF">COW98_04090</name>
</gene>
<evidence type="ECO:0000313" key="3">
    <source>
        <dbReference type="EMBL" id="PIP62433.1"/>
    </source>
</evidence>
<proteinExistence type="predicted"/>
<feature type="domain" description="Pyruvate/ketoisovalerate oxidoreductase catalytic" evidence="2">
    <location>
        <begin position="11"/>
        <end position="181"/>
    </location>
</feature>
<sequence length="189" mass="20810">MKCDIILAGVGGQGILTLSYAIVNACLDEGYNVLQSEIHGMSQRGGAVYAHLRISDKKIYSDMIPKGRADIILGTEPLEALRHLDHLTPEGKIITSSVPVKNIIYPDEAKVLDELRRHGALLLDSTDLARKAGSIKAQNIVMLGAVSRFLPLKTLKMYIKKLFSKKGKEIVKINLLAFDLGLITKCWEI</sequence>
<dbReference type="AlphaFoldDB" id="A0A2H0BXJ7"/>
<dbReference type="GO" id="GO:0016903">
    <property type="term" value="F:oxidoreductase activity, acting on the aldehyde or oxo group of donors"/>
    <property type="evidence" value="ECO:0007669"/>
    <property type="project" value="InterPro"/>
</dbReference>
<dbReference type="InterPro" id="IPR052198">
    <property type="entry name" value="IorB_Oxidoreductase"/>
</dbReference>
<reference evidence="3 4" key="1">
    <citation type="submission" date="2017-09" db="EMBL/GenBank/DDBJ databases">
        <title>Depth-based differentiation of microbial function through sediment-hosted aquifers and enrichment of novel symbionts in the deep terrestrial subsurface.</title>
        <authorList>
            <person name="Probst A.J."/>
            <person name="Ladd B."/>
            <person name="Jarett J.K."/>
            <person name="Geller-Mcgrath D.E."/>
            <person name="Sieber C.M."/>
            <person name="Emerson J.B."/>
            <person name="Anantharaman K."/>
            <person name="Thomas B.C."/>
            <person name="Malmstrom R."/>
            <person name="Stieglmeier M."/>
            <person name="Klingl A."/>
            <person name="Woyke T."/>
            <person name="Ryan C.M."/>
            <person name="Banfield J.F."/>
        </authorList>
    </citation>
    <scope>NUCLEOTIDE SEQUENCE [LARGE SCALE GENOMIC DNA]</scope>
    <source>
        <strain evidence="3">CG22_combo_CG10-13_8_21_14_all_35_9</strain>
    </source>
</reference>
<dbReference type="SUPFAM" id="SSF53323">
    <property type="entry name" value="Pyruvate-ferredoxin oxidoreductase, PFOR, domain III"/>
    <property type="match status" value="1"/>
</dbReference>
<evidence type="ECO:0000313" key="4">
    <source>
        <dbReference type="Proteomes" id="UP000231021"/>
    </source>
</evidence>
<name>A0A2H0BXJ7_9BACT</name>
<dbReference type="Gene3D" id="3.40.920.10">
    <property type="entry name" value="Pyruvate-ferredoxin oxidoreductase, PFOR, domain III"/>
    <property type="match status" value="1"/>
</dbReference>
<keyword evidence="3" id="KW-0670">Pyruvate</keyword>
<protein>
    <submittedName>
        <fullName evidence="3">Indolepyruvate oxidoreductase</fullName>
    </submittedName>
</protein>
<dbReference type="InterPro" id="IPR002869">
    <property type="entry name" value="Pyrv_flavodox_OxRed_cen"/>
</dbReference>
<organism evidence="3 4">
    <name type="scientific">Candidatus Roizmanbacteria bacterium CG22_combo_CG10-13_8_21_14_all_35_9</name>
    <dbReference type="NCBI Taxonomy" id="1974861"/>
    <lineage>
        <taxon>Bacteria</taxon>
        <taxon>Candidatus Roizmaniibacteriota</taxon>
    </lineage>
</organism>
<accession>A0A2H0BXJ7</accession>
<dbReference type="PANTHER" id="PTHR43854:SF1">
    <property type="entry name" value="INDOLEPYRUVATE OXIDOREDUCTASE SUBUNIT IORB"/>
    <property type="match status" value="1"/>
</dbReference>
<dbReference type="PANTHER" id="PTHR43854">
    <property type="entry name" value="INDOLEPYRUVATE OXIDOREDUCTASE SUBUNIT IORB"/>
    <property type="match status" value="1"/>
</dbReference>
<dbReference type="InterPro" id="IPR019752">
    <property type="entry name" value="Pyrv/ketoisovalerate_OxRed_cat"/>
</dbReference>
<keyword evidence="1" id="KW-0560">Oxidoreductase</keyword>
<evidence type="ECO:0000259" key="2">
    <source>
        <dbReference type="Pfam" id="PF01558"/>
    </source>
</evidence>
<dbReference type="Proteomes" id="UP000231021">
    <property type="component" value="Unassembled WGS sequence"/>
</dbReference>
<comment type="caution">
    <text evidence="3">The sequence shown here is derived from an EMBL/GenBank/DDBJ whole genome shotgun (WGS) entry which is preliminary data.</text>
</comment>
<evidence type="ECO:0000256" key="1">
    <source>
        <dbReference type="ARBA" id="ARBA00023002"/>
    </source>
</evidence>
<dbReference type="EMBL" id="PCTB01000084">
    <property type="protein sequence ID" value="PIP62433.1"/>
    <property type="molecule type" value="Genomic_DNA"/>
</dbReference>
<dbReference type="Pfam" id="PF01558">
    <property type="entry name" value="POR"/>
    <property type="match status" value="1"/>
</dbReference>